<evidence type="ECO:0000313" key="2">
    <source>
        <dbReference type="Proteomes" id="UP000183567"/>
    </source>
</evidence>
<comment type="caution">
    <text evidence="1">The sequence shown here is derived from an EMBL/GenBank/DDBJ whole genome shotgun (WGS) entry which is preliminary data.</text>
</comment>
<evidence type="ECO:0000313" key="1">
    <source>
        <dbReference type="EMBL" id="OJA11130.1"/>
    </source>
</evidence>
<name>A0A1J8QP03_9AGAM</name>
<dbReference type="EMBL" id="LVVM01005213">
    <property type="protein sequence ID" value="OJA11130.1"/>
    <property type="molecule type" value="Genomic_DNA"/>
</dbReference>
<gene>
    <name evidence="1" type="ORF">AZE42_02373</name>
</gene>
<dbReference type="AlphaFoldDB" id="A0A1J8QP03"/>
<protein>
    <submittedName>
        <fullName evidence="1">Uncharacterized protein</fullName>
    </submittedName>
</protein>
<dbReference type="OrthoDB" id="3218065at2759"/>
<sequence length="80" mass="9064">MIFTAGHHQYANEPKGIKAVLTERGLYQPQLRGKCENKCNVDATDCCNKRILELREDFREQQSLVQEVIKAAGHFSSGGW</sequence>
<accession>A0A1J8QP03</accession>
<organism evidence="1 2">
    <name type="scientific">Rhizopogon vesiculosus</name>
    <dbReference type="NCBI Taxonomy" id="180088"/>
    <lineage>
        <taxon>Eukaryota</taxon>
        <taxon>Fungi</taxon>
        <taxon>Dikarya</taxon>
        <taxon>Basidiomycota</taxon>
        <taxon>Agaricomycotina</taxon>
        <taxon>Agaricomycetes</taxon>
        <taxon>Agaricomycetidae</taxon>
        <taxon>Boletales</taxon>
        <taxon>Suillineae</taxon>
        <taxon>Rhizopogonaceae</taxon>
        <taxon>Rhizopogon</taxon>
    </lineage>
</organism>
<keyword evidence="2" id="KW-1185">Reference proteome</keyword>
<proteinExistence type="predicted"/>
<dbReference type="Proteomes" id="UP000183567">
    <property type="component" value="Unassembled WGS sequence"/>
</dbReference>
<reference evidence="1 2" key="1">
    <citation type="submission" date="2016-03" db="EMBL/GenBank/DDBJ databases">
        <title>Comparative genomics of the ectomycorrhizal sister species Rhizopogon vinicolor and Rhizopogon vesiculosus (Basidiomycota: Boletales) reveals a divergence of the mating type B locus.</title>
        <authorList>
            <person name="Mujic A.B."/>
            <person name="Kuo A."/>
            <person name="Tritt A."/>
            <person name="Lipzen A."/>
            <person name="Chen C."/>
            <person name="Johnson J."/>
            <person name="Sharma A."/>
            <person name="Barry K."/>
            <person name="Grigoriev I.V."/>
            <person name="Spatafora J.W."/>
        </authorList>
    </citation>
    <scope>NUCLEOTIDE SEQUENCE [LARGE SCALE GENOMIC DNA]</scope>
    <source>
        <strain evidence="1 2">AM-OR11-056</strain>
    </source>
</reference>
<dbReference type="STRING" id="180088.A0A1J8QP03"/>